<evidence type="ECO:0000256" key="1">
    <source>
        <dbReference type="ARBA" id="ARBA00001917"/>
    </source>
</evidence>
<dbReference type="Proteomes" id="UP000326687">
    <property type="component" value="Unassembled WGS sequence"/>
</dbReference>
<evidence type="ECO:0000259" key="5">
    <source>
        <dbReference type="Pfam" id="PF01613"/>
    </source>
</evidence>
<accession>A0A5N3S096</accession>
<comment type="cofactor">
    <cofactor evidence="1">
        <name>FMN</name>
        <dbReference type="ChEBI" id="CHEBI:58210"/>
    </cofactor>
</comment>
<keyword evidence="3" id="KW-0288">FMN</keyword>
<dbReference type="GO" id="GO:0016646">
    <property type="term" value="F:oxidoreductase activity, acting on the CH-NH group of donors, NAD or NADP as acceptor"/>
    <property type="evidence" value="ECO:0007669"/>
    <property type="project" value="UniProtKB-ARBA"/>
</dbReference>
<dbReference type="InterPro" id="IPR012349">
    <property type="entry name" value="Split_barrel_FMN-bd"/>
</dbReference>
<feature type="domain" description="Flavin reductase like" evidence="5">
    <location>
        <begin position="34"/>
        <end position="168"/>
    </location>
</feature>
<dbReference type="GO" id="GO:0010181">
    <property type="term" value="F:FMN binding"/>
    <property type="evidence" value="ECO:0007669"/>
    <property type="project" value="InterPro"/>
</dbReference>
<comment type="similarity">
    <text evidence="4">Belongs to the flavoredoxin family.</text>
</comment>
<comment type="caution">
    <text evidence="6">The sequence shown here is derived from an EMBL/GenBank/DDBJ whole genome shotgun (WGS) entry which is preliminary data.</text>
</comment>
<keyword evidence="2" id="KW-0285">Flavoprotein</keyword>
<evidence type="ECO:0000256" key="4">
    <source>
        <dbReference type="ARBA" id="ARBA00038054"/>
    </source>
</evidence>
<evidence type="ECO:0000313" key="7">
    <source>
        <dbReference type="Proteomes" id="UP000326687"/>
    </source>
</evidence>
<proteinExistence type="inferred from homology"/>
<sequence length="231" mass="25878">MRDLTFSHDDIQTMEKRFRTRLVNSISGFKSANLIGTRDQHGQENLAIVSSVVHLGSHPPLLGFIVRPCKTPRHTLQNIIETKVFTVNSVNDKIFQQSHQTSARYPKEASEFSEVGLTPYYDGNCPAPFVLESRLKIALTLKERIDIKSNDTVMLVGEVNTIHVPKMALMHDGFLDLDALGTVTISGLDSYHRTQRINRLSYAKPDKNVFPLTTDGEPSSWGAVNPMKIDT</sequence>
<evidence type="ECO:0000256" key="2">
    <source>
        <dbReference type="ARBA" id="ARBA00022630"/>
    </source>
</evidence>
<dbReference type="PANTHER" id="PTHR33798:SF5">
    <property type="entry name" value="FLAVIN REDUCTASE LIKE DOMAIN-CONTAINING PROTEIN"/>
    <property type="match status" value="1"/>
</dbReference>
<evidence type="ECO:0000256" key="3">
    <source>
        <dbReference type="ARBA" id="ARBA00022643"/>
    </source>
</evidence>
<dbReference type="Pfam" id="PF01613">
    <property type="entry name" value="Flavin_Reduct"/>
    <property type="match status" value="1"/>
</dbReference>
<dbReference type="PANTHER" id="PTHR33798">
    <property type="entry name" value="FLAVOPROTEIN OXYGENASE"/>
    <property type="match status" value="1"/>
</dbReference>
<dbReference type="SUPFAM" id="SSF50475">
    <property type="entry name" value="FMN-binding split barrel"/>
    <property type="match status" value="1"/>
</dbReference>
<reference evidence="6 7" key="1">
    <citation type="submission" date="2019-09" db="EMBL/GenBank/DDBJ databases">
        <title>Vibrio Fortis S7-72.</title>
        <authorList>
            <person name="Das S.K."/>
        </authorList>
    </citation>
    <scope>NUCLEOTIDE SEQUENCE [LARGE SCALE GENOMIC DNA]</scope>
    <source>
        <strain evidence="6 7">S7-72</strain>
    </source>
</reference>
<dbReference type="EMBL" id="VXDD01000005">
    <property type="protein sequence ID" value="KAB0300276.1"/>
    <property type="molecule type" value="Genomic_DNA"/>
</dbReference>
<protein>
    <submittedName>
        <fullName evidence="6">Flavin oxidoreductase</fullName>
    </submittedName>
</protein>
<organism evidence="6 7">
    <name type="scientific">Vibrio fortis</name>
    <dbReference type="NCBI Taxonomy" id="212667"/>
    <lineage>
        <taxon>Bacteria</taxon>
        <taxon>Pseudomonadati</taxon>
        <taxon>Pseudomonadota</taxon>
        <taxon>Gammaproteobacteria</taxon>
        <taxon>Vibrionales</taxon>
        <taxon>Vibrionaceae</taxon>
        <taxon>Vibrio</taxon>
    </lineage>
</organism>
<dbReference type="InterPro" id="IPR002563">
    <property type="entry name" value="Flavin_Rdtase-like_dom"/>
</dbReference>
<gene>
    <name evidence="6" type="ORF">F2Z80_24655</name>
</gene>
<evidence type="ECO:0000313" key="6">
    <source>
        <dbReference type="EMBL" id="KAB0300276.1"/>
    </source>
</evidence>
<dbReference type="AlphaFoldDB" id="A0A5N3S096"/>
<dbReference type="RefSeq" id="WP_150897677.1">
    <property type="nucleotide sequence ID" value="NZ_VXDD01000005.1"/>
</dbReference>
<name>A0A5N3S096_9VIBR</name>
<dbReference type="Gene3D" id="2.30.110.10">
    <property type="entry name" value="Electron Transport, Fmn-binding Protein, Chain A"/>
    <property type="match status" value="1"/>
</dbReference>